<proteinExistence type="predicted"/>
<protein>
    <submittedName>
        <fullName evidence="1">Uncharacterized protein</fullName>
    </submittedName>
</protein>
<comment type="caution">
    <text evidence="1">The sequence shown here is derived from an EMBL/GenBank/DDBJ whole genome shotgun (WGS) entry which is preliminary data.</text>
</comment>
<keyword evidence="2" id="KW-1185">Reference proteome</keyword>
<dbReference type="Proteomes" id="UP001642484">
    <property type="component" value="Unassembled WGS sequence"/>
</dbReference>
<dbReference type="EMBL" id="CAXAMN010017524">
    <property type="protein sequence ID" value="CAK9050659.1"/>
    <property type="molecule type" value="Genomic_DNA"/>
</dbReference>
<sequence>ARAKELNVQADVMQGLEGNGFGALSTLAFCCQSSPGQNITDDQLQDFLNNLGLTRVPLAQLAILKRLIFEAHTLIIHSLKDKVEATDQAPVRKLNAAEQDDRITKQAARLAGVRMKGELEVAHCVIDAVNHQLEQRQLKYLAPHKRIKRETELTGSKPQQRIFLDNGSLAVKDQEL</sequence>
<gene>
    <name evidence="1" type="ORF">CCMP2556_LOCUS25806</name>
</gene>
<name>A0ABP0MIX8_9DINO</name>
<reference evidence="1 2" key="1">
    <citation type="submission" date="2024-02" db="EMBL/GenBank/DDBJ databases">
        <authorList>
            <person name="Chen Y."/>
            <person name="Shah S."/>
            <person name="Dougan E. K."/>
            <person name="Thang M."/>
            <person name="Chan C."/>
        </authorList>
    </citation>
    <scope>NUCLEOTIDE SEQUENCE [LARGE SCALE GENOMIC DNA]</scope>
</reference>
<feature type="non-terminal residue" evidence="1">
    <location>
        <position position="176"/>
    </location>
</feature>
<organism evidence="1 2">
    <name type="scientific">Durusdinium trenchii</name>
    <dbReference type="NCBI Taxonomy" id="1381693"/>
    <lineage>
        <taxon>Eukaryota</taxon>
        <taxon>Sar</taxon>
        <taxon>Alveolata</taxon>
        <taxon>Dinophyceae</taxon>
        <taxon>Suessiales</taxon>
        <taxon>Symbiodiniaceae</taxon>
        <taxon>Durusdinium</taxon>
    </lineage>
</organism>
<evidence type="ECO:0000313" key="2">
    <source>
        <dbReference type="Proteomes" id="UP001642484"/>
    </source>
</evidence>
<evidence type="ECO:0000313" key="1">
    <source>
        <dbReference type="EMBL" id="CAK9050659.1"/>
    </source>
</evidence>
<feature type="non-terminal residue" evidence="1">
    <location>
        <position position="1"/>
    </location>
</feature>
<accession>A0ABP0MIX8</accession>